<dbReference type="OrthoDB" id="6627536at2759"/>
<evidence type="ECO:0000256" key="3">
    <source>
        <dbReference type="ARBA" id="ARBA00022454"/>
    </source>
</evidence>
<dbReference type="PANTHER" id="PTHR12977:SF4">
    <property type="entry name" value="HISTONE-LYSINE N-METHYLTRANSFERASE KMT5B"/>
    <property type="match status" value="1"/>
</dbReference>
<reference evidence="9" key="1">
    <citation type="submission" date="2020-04" db="EMBL/GenBank/DDBJ databases">
        <authorList>
            <person name="Alioto T."/>
            <person name="Alioto T."/>
            <person name="Gomez Garrido J."/>
        </authorList>
    </citation>
    <scope>NUCLEOTIDE SEQUENCE</scope>
    <source>
        <strain evidence="9">A484AB</strain>
    </source>
</reference>
<dbReference type="EMBL" id="CACRXK020001079">
    <property type="protein sequence ID" value="CAB3986834.1"/>
    <property type="molecule type" value="Genomic_DNA"/>
</dbReference>
<keyword evidence="7" id="KW-0156">Chromatin regulator</keyword>
<dbReference type="InterPro" id="IPR039977">
    <property type="entry name" value="Suv4-20/Set9"/>
</dbReference>
<evidence type="ECO:0000256" key="5">
    <source>
        <dbReference type="ARBA" id="ARBA00022679"/>
    </source>
</evidence>
<dbReference type="SUPFAM" id="SSF82199">
    <property type="entry name" value="SET domain"/>
    <property type="match status" value="1"/>
</dbReference>
<comment type="subcellular location">
    <subcellularLocation>
        <location evidence="2">Chromosome</location>
    </subcellularLocation>
    <subcellularLocation>
        <location evidence="1">Nucleus</location>
    </subcellularLocation>
</comment>
<evidence type="ECO:0000256" key="7">
    <source>
        <dbReference type="ARBA" id="ARBA00022853"/>
    </source>
</evidence>
<evidence type="ECO:0000256" key="2">
    <source>
        <dbReference type="ARBA" id="ARBA00004286"/>
    </source>
</evidence>
<comment type="caution">
    <text evidence="9">The sequence shown here is derived from an EMBL/GenBank/DDBJ whole genome shotgun (WGS) entry which is preliminary data.</text>
</comment>
<dbReference type="GO" id="GO:0042799">
    <property type="term" value="F:histone H4K20 methyltransferase activity"/>
    <property type="evidence" value="ECO:0007669"/>
    <property type="project" value="TreeGrafter"/>
</dbReference>
<dbReference type="GO" id="GO:0005634">
    <property type="term" value="C:nucleus"/>
    <property type="evidence" value="ECO:0007669"/>
    <property type="project" value="UniProtKB-SubCell"/>
</dbReference>
<dbReference type="GO" id="GO:0005694">
    <property type="term" value="C:chromosome"/>
    <property type="evidence" value="ECO:0007669"/>
    <property type="project" value="UniProtKB-SubCell"/>
</dbReference>
<evidence type="ECO:0000256" key="6">
    <source>
        <dbReference type="ARBA" id="ARBA00022691"/>
    </source>
</evidence>
<dbReference type="Gene3D" id="1.10.10.1700">
    <property type="entry name" value="Histone-lysine N-methyltransferase"/>
    <property type="match status" value="1"/>
</dbReference>
<keyword evidence="6" id="KW-0949">S-adenosyl-L-methionine</keyword>
<protein>
    <submittedName>
        <fullName evidence="9">Histone-lysine N-methyltransferase KMT5B-like</fullName>
    </submittedName>
</protein>
<evidence type="ECO:0000313" key="10">
    <source>
        <dbReference type="Proteomes" id="UP001152795"/>
    </source>
</evidence>
<dbReference type="InterPro" id="IPR046341">
    <property type="entry name" value="SET_dom_sf"/>
</dbReference>
<name>A0A7D9DIM9_PARCT</name>
<keyword evidence="4" id="KW-0489">Methyltransferase</keyword>
<accession>A0A7D9DIM9</accession>
<dbReference type="GO" id="GO:0032259">
    <property type="term" value="P:methylation"/>
    <property type="evidence" value="ECO:0007669"/>
    <property type="project" value="UniProtKB-KW"/>
</dbReference>
<gene>
    <name evidence="9" type="ORF">PACLA_8A009490</name>
</gene>
<keyword evidence="10" id="KW-1185">Reference proteome</keyword>
<evidence type="ECO:0000256" key="8">
    <source>
        <dbReference type="ARBA" id="ARBA00023242"/>
    </source>
</evidence>
<organism evidence="9 10">
    <name type="scientific">Paramuricea clavata</name>
    <name type="common">Red gorgonian</name>
    <name type="synonym">Violescent sea-whip</name>
    <dbReference type="NCBI Taxonomy" id="317549"/>
    <lineage>
        <taxon>Eukaryota</taxon>
        <taxon>Metazoa</taxon>
        <taxon>Cnidaria</taxon>
        <taxon>Anthozoa</taxon>
        <taxon>Octocorallia</taxon>
        <taxon>Malacalcyonacea</taxon>
        <taxon>Plexauridae</taxon>
        <taxon>Paramuricea</taxon>
    </lineage>
</organism>
<dbReference type="InterPro" id="IPR041938">
    <property type="entry name" value="Hist-Lys_N-MTase_N"/>
</dbReference>
<keyword evidence="3" id="KW-0158">Chromosome</keyword>
<evidence type="ECO:0000256" key="1">
    <source>
        <dbReference type="ARBA" id="ARBA00004123"/>
    </source>
</evidence>
<dbReference type="Gene3D" id="2.170.270.10">
    <property type="entry name" value="SET domain"/>
    <property type="match status" value="1"/>
</dbReference>
<proteinExistence type="predicted"/>
<keyword evidence="5" id="KW-0808">Transferase</keyword>
<dbReference type="Proteomes" id="UP001152795">
    <property type="component" value="Unassembled WGS sequence"/>
</dbReference>
<sequence>MVIIKGECDKPGISAAKQLAEHDDMCINLTVDVYLGFVTHKMSGRFRPIKADHGVITQALTDLETNGDIEAVYRQIITETGQWSTHYFLNKSSVQRDAFKDHIMKYLGLFMPDSGVQVVSCSRYSTEKKGAKVISRQSWCKGENIPYLCGCIAEMTSDEEAKLLRPGENDFSIMFSTRKNCSQLWLGPAAYINHGMFLYLGLRECIGMFRT</sequence>
<dbReference type="AlphaFoldDB" id="A0A7D9DIM9"/>
<dbReference type="PANTHER" id="PTHR12977">
    <property type="entry name" value="SUPPRESSOR OF VARIEGATION 4-20-RELATED"/>
    <property type="match status" value="1"/>
</dbReference>
<evidence type="ECO:0000313" key="9">
    <source>
        <dbReference type="EMBL" id="CAB3986834.1"/>
    </source>
</evidence>
<evidence type="ECO:0000256" key="4">
    <source>
        <dbReference type="ARBA" id="ARBA00022603"/>
    </source>
</evidence>
<keyword evidence="8" id="KW-0539">Nucleus</keyword>